<keyword evidence="3" id="KW-0175">Coiled coil</keyword>
<dbReference type="AlphaFoldDB" id="A0A2A2HBG0"/>
<comment type="caution">
    <text evidence="4">The sequence shown here is derived from an EMBL/GenBank/DDBJ whole genome shotgun (WGS) entry which is preliminary data.</text>
</comment>
<feature type="coiled-coil region" evidence="3">
    <location>
        <begin position="126"/>
        <end position="154"/>
    </location>
</feature>
<evidence type="ECO:0000313" key="5">
    <source>
        <dbReference type="EMBL" id="PWL08593.1"/>
    </source>
</evidence>
<dbReference type="InterPro" id="IPR050563">
    <property type="entry name" value="4-hydroxybenzoyl-CoA_TE"/>
</dbReference>
<keyword evidence="6" id="KW-1185">Reference proteome</keyword>
<dbReference type="EMBL" id="LWMS01000011">
    <property type="protein sequence ID" value="PWL08593.1"/>
    <property type="molecule type" value="Genomic_DNA"/>
</dbReference>
<gene>
    <name evidence="4" type="ORF">ASJ82_06295</name>
    <name evidence="5" type="ORF">MSCUN_05230</name>
</gene>
<evidence type="ECO:0000313" key="7">
    <source>
        <dbReference type="Proteomes" id="UP000246004"/>
    </source>
</evidence>
<reference evidence="4 6" key="2">
    <citation type="journal article" date="2017" name="BMC Genomics">
        <title>Genomic analysis of methanogenic archaea reveals a shift towards energy conservation.</title>
        <authorList>
            <person name="Gilmore S.P."/>
            <person name="Henske J.K."/>
            <person name="Sexton J.A."/>
            <person name="Solomon K.V."/>
            <person name="Seppala S."/>
            <person name="Yoo J.I."/>
            <person name="Huyett L.M."/>
            <person name="Pressman A."/>
            <person name="Cogan J.Z."/>
            <person name="Kivenson V."/>
            <person name="Peng X."/>
            <person name="Tan Y."/>
            <person name="Valentine D.L."/>
            <person name="O'Malley M.A."/>
        </authorList>
    </citation>
    <scope>NUCLEOTIDE SEQUENCE [LARGE SCALE GENOMIC DNA]</scope>
    <source>
        <strain evidence="4 6">1R-7</strain>
    </source>
</reference>
<dbReference type="GO" id="GO:0047617">
    <property type="term" value="F:fatty acyl-CoA hydrolase activity"/>
    <property type="evidence" value="ECO:0007669"/>
    <property type="project" value="TreeGrafter"/>
</dbReference>
<dbReference type="Pfam" id="PF13279">
    <property type="entry name" value="4HBT_2"/>
    <property type="match status" value="1"/>
</dbReference>
<comment type="similarity">
    <text evidence="1">Belongs to the 4-hydroxybenzoyl-CoA thioesterase family.</text>
</comment>
<dbReference type="Gene3D" id="3.10.129.10">
    <property type="entry name" value="Hotdog Thioesterase"/>
    <property type="match status" value="1"/>
</dbReference>
<sequence>MYKTMITPRIGETDGLRHINNTVLPLWFETARNPIFEIFVPNYELTYKKWNLIMVHSEYNYLDQIFFGYDVEVRTYITKIGNSSFTIYQEAWQNGTIRANGSTILVHFDFIKQESQTIPPEIREKLQELYMDINDIEKQNKKEMKENKKQVEELNYIESDL</sequence>
<evidence type="ECO:0000256" key="1">
    <source>
        <dbReference type="ARBA" id="ARBA00005953"/>
    </source>
</evidence>
<evidence type="ECO:0000256" key="3">
    <source>
        <dbReference type="SAM" id="Coils"/>
    </source>
</evidence>
<organism evidence="4 6">
    <name type="scientific">Methanosphaera cuniculi</name>
    <dbReference type="NCBI Taxonomy" id="1077256"/>
    <lineage>
        <taxon>Archaea</taxon>
        <taxon>Methanobacteriati</taxon>
        <taxon>Methanobacteriota</taxon>
        <taxon>Methanomada group</taxon>
        <taxon>Methanobacteria</taxon>
        <taxon>Methanobacteriales</taxon>
        <taxon>Methanobacteriaceae</taxon>
        <taxon>Methanosphaera</taxon>
    </lineage>
</organism>
<dbReference type="PANTHER" id="PTHR31793">
    <property type="entry name" value="4-HYDROXYBENZOYL-COA THIOESTERASE FAMILY MEMBER"/>
    <property type="match status" value="1"/>
</dbReference>
<dbReference type="EMBL" id="LMVN01000026">
    <property type="protein sequence ID" value="PAV06759.1"/>
    <property type="molecule type" value="Genomic_DNA"/>
</dbReference>
<proteinExistence type="inferred from homology"/>
<dbReference type="Proteomes" id="UP000246004">
    <property type="component" value="Unassembled WGS sequence"/>
</dbReference>
<protein>
    <submittedName>
        <fullName evidence="4 5">Thioesterase</fullName>
    </submittedName>
</protein>
<evidence type="ECO:0000313" key="6">
    <source>
        <dbReference type="Proteomes" id="UP000217528"/>
    </source>
</evidence>
<accession>A0A2A2HBG0</accession>
<reference evidence="5 7" key="1">
    <citation type="submission" date="2016-04" db="EMBL/GenBank/DDBJ databases">
        <title>Genome sequence of Methanosphaera cuniculi DSM 4103.</title>
        <authorList>
            <person name="Poehlein A."/>
            <person name="Seedorf H."/>
            <person name="Daniel R."/>
        </authorList>
    </citation>
    <scope>NUCLEOTIDE SEQUENCE [LARGE SCALE GENOMIC DNA]</scope>
    <source>
        <strain evidence="5 7">DSM 4103</strain>
    </source>
</reference>
<evidence type="ECO:0000313" key="4">
    <source>
        <dbReference type="EMBL" id="PAV06759.1"/>
    </source>
</evidence>
<dbReference type="SUPFAM" id="SSF54637">
    <property type="entry name" value="Thioesterase/thiol ester dehydrase-isomerase"/>
    <property type="match status" value="1"/>
</dbReference>
<dbReference type="OrthoDB" id="56956at2157"/>
<keyword evidence="2" id="KW-0378">Hydrolase</keyword>
<dbReference type="RefSeq" id="WP_095609191.1">
    <property type="nucleotide sequence ID" value="NZ_CAUHCB010000003.1"/>
</dbReference>
<name>A0A2A2HBG0_9EURY</name>
<dbReference type="InterPro" id="IPR029069">
    <property type="entry name" value="HotDog_dom_sf"/>
</dbReference>
<dbReference type="PANTHER" id="PTHR31793:SF27">
    <property type="entry name" value="NOVEL THIOESTERASE SUPERFAMILY DOMAIN AND SAPOSIN A-TYPE DOMAIN CONTAINING PROTEIN (0610012H03RIK)"/>
    <property type="match status" value="1"/>
</dbReference>
<evidence type="ECO:0000256" key="2">
    <source>
        <dbReference type="ARBA" id="ARBA00022801"/>
    </source>
</evidence>
<dbReference type="CDD" id="cd00586">
    <property type="entry name" value="4HBT"/>
    <property type="match status" value="1"/>
</dbReference>
<dbReference type="Proteomes" id="UP000217528">
    <property type="component" value="Unassembled WGS sequence"/>
</dbReference>